<accession>A0A4Y9ST85</accession>
<protein>
    <submittedName>
        <fullName evidence="2">DUF1700 domain-containing protein</fullName>
    </submittedName>
</protein>
<gene>
    <name evidence="2" type="ORF">E4L96_01060</name>
</gene>
<evidence type="ECO:0000256" key="1">
    <source>
        <dbReference type="SAM" id="Phobius"/>
    </source>
</evidence>
<proteinExistence type="predicted"/>
<keyword evidence="1" id="KW-1133">Transmembrane helix</keyword>
<feature type="transmembrane region" description="Helical" evidence="1">
    <location>
        <begin position="223"/>
        <end position="243"/>
    </location>
</feature>
<reference evidence="2 3" key="1">
    <citation type="submission" date="2019-03" db="EMBL/GenBank/DDBJ databases">
        <title>Draft Genome Sequence of Massilia arenosa sp. nov., a Novel Massilia Species Isolated from a Sandy-loam Maize Soil.</title>
        <authorList>
            <person name="Raths R."/>
            <person name="Peta V."/>
            <person name="Bucking H."/>
        </authorList>
    </citation>
    <scope>NUCLEOTIDE SEQUENCE [LARGE SCALE GENOMIC DNA]</scope>
    <source>
        <strain evidence="2 3">MC02</strain>
    </source>
</reference>
<keyword evidence="3" id="KW-1185">Reference proteome</keyword>
<dbReference type="RefSeq" id="WP_135205392.1">
    <property type="nucleotide sequence ID" value="NZ_SPVF01000013.1"/>
</dbReference>
<name>A0A4Y9ST85_9BURK</name>
<keyword evidence="1" id="KW-0812">Transmembrane</keyword>
<dbReference type="EMBL" id="SPVF01000013">
    <property type="protein sequence ID" value="TFW29831.1"/>
    <property type="molecule type" value="Genomic_DNA"/>
</dbReference>
<sequence length="265" mass="28531">MGKQEYIDALRQALAGLPPETVAKTLAYYEQRYVDGVAAGRTEEDVGRELDDPRKIAMTLRANAHLHAFQEKRTPLNLGRLLVSGTALTIFNLFMIIPAMVFASLLAALFACSFAFYIGGVAVTASGLAGTNEIVLDGPLKFLQIETDGPDAARVTVGPGGIHIQQDRESVRIGPGGITDENEDVDADADEREPAVVRNAERIAGRGVHIYTDMDNHSRTTQALSGLGMVVGGIALFLLGIVITRMSLSAFRRYVEMNISLLKGS</sequence>
<dbReference type="Pfam" id="PF22564">
    <property type="entry name" value="HAAS"/>
    <property type="match status" value="1"/>
</dbReference>
<organism evidence="2 3">
    <name type="scientific">Zemynaea arenosa</name>
    <dbReference type="NCBI Taxonomy" id="2561931"/>
    <lineage>
        <taxon>Bacteria</taxon>
        <taxon>Pseudomonadati</taxon>
        <taxon>Pseudomonadota</taxon>
        <taxon>Betaproteobacteria</taxon>
        <taxon>Burkholderiales</taxon>
        <taxon>Oxalobacteraceae</taxon>
        <taxon>Telluria group</taxon>
        <taxon>Zemynaea</taxon>
    </lineage>
</organism>
<dbReference type="OrthoDB" id="9804829at2"/>
<feature type="transmembrane region" description="Helical" evidence="1">
    <location>
        <begin position="90"/>
        <end position="118"/>
    </location>
</feature>
<dbReference type="AlphaFoldDB" id="A0A4Y9ST85"/>
<keyword evidence="1" id="KW-0472">Membrane</keyword>
<evidence type="ECO:0000313" key="2">
    <source>
        <dbReference type="EMBL" id="TFW29831.1"/>
    </source>
</evidence>
<evidence type="ECO:0000313" key="3">
    <source>
        <dbReference type="Proteomes" id="UP000298438"/>
    </source>
</evidence>
<comment type="caution">
    <text evidence="2">The sequence shown here is derived from an EMBL/GenBank/DDBJ whole genome shotgun (WGS) entry which is preliminary data.</text>
</comment>
<dbReference type="Proteomes" id="UP000298438">
    <property type="component" value="Unassembled WGS sequence"/>
</dbReference>